<keyword evidence="2" id="KW-1185">Reference proteome</keyword>
<proteinExistence type="predicted"/>
<organism evidence="1 2">
    <name type="scientific">Belliella alkalica</name>
    <dbReference type="NCBI Taxonomy" id="1730871"/>
    <lineage>
        <taxon>Bacteria</taxon>
        <taxon>Pseudomonadati</taxon>
        <taxon>Bacteroidota</taxon>
        <taxon>Cytophagia</taxon>
        <taxon>Cytophagales</taxon>
        <taxon>Cyclobacteriaceae</taxon>
        <taxon>Belliella</taxon>
    </lineage>
</organism>
<dbReference type="RefSeq" id="WP_241409966.1">
    <property type="nucleotide sequence ID" value="NZ_JAKZGO010000002.1"/>
</dbReference>
<comment type="caution">
    <text evidence="1">The sequence shown here is derived from an EMBL/GenBank/DDBJ whole genome shotgun (WGS) entry which is preliminary data.</text>
</comment>
<dbReference type="Pfam" id="PF20329">
    <property type="entry name" value="DUF6624"/>
    <property type="match status" value="1"/>
</dbReference>
<reference evidence="1" key="1">
    <citation type="submission" date="2022-03" db="EMBL/GenBank/DDBJ databases">
        <title>De novo assembled genomes of Belliella spp. (Cyclobacteriaceae) strains.</title>
        <authorList>
            <person name="Szabo A."/>
            <person name="Korponai K."/>
            <person name="Felfoldi T."/>
        </authorList>
    </citation>
    <scope>NUCLEOTIDE SEQUENCE</scope>
    <source>
        <strain evidence="1">DSM 111903</strain>
    </source>
</reference>
<evidence type="ECO:0000313" key="1">
    <source>
        <dbReference type="EMBL" id="MCH7412381.1"/>
    </source>
</evidence>
<dbReference type="InterPro" id="IPR046732">
    <property type="entry name" value="DUF6624"/>
</dbReference>
<sequence>MDYKELAAVLIGLQDADLELRGQLIQIGKLGEGYNEEMASLHRQNAEILDGIIDKIGYPTVGKVGEEANKAAWLVIQHAIGQPHFMRKCSKLLEEALHENQADIVNLAYLTDRIAVFENKPQLYGTQFDWDQNGQLSPNYFDDLGKVNQRRNSLGLNSLEEQTELIRNQAKTENQSPPQDFELRKIEIEKWKKSVGWVE</sequence>
<protein>
    <submittedName>
        <fullName evidence="1">Uncharacterized protein</fullName>
    </submittedName>
</protein>
<name>A0ABS9V7I2_9BACT</name>
<dbReference type="Proteomes" id="UP001165430">
    <property type="component" value="Unassembled WGS sequence"/>
</dbReference>
<accession>A0ABS9V7I2</accession>
<evidence type="ECO:0000313" key="2">
    <source>
        <dbReference type="Proteomes" id="UP001165430"/>
    </source>
</evidence>
<gene>
    <name evidence="1" type="ORF">MM213_02710</name>
</gene>
<dbReference type="EMBL" id="JAKZGO010000002">
    <property type="protein sequence ID" value="MCH7412381.1"/>
    <property type="molecule type" value="Genomic_DNA"/>
</dbReference>